<keyword evidence="13" id="KW-1185">Reference proteome</keyword>
<evidence type="ECO:0000256" key="2">
    <source>
        <dbReference type="ARBA" id="ARBA00007025"/>
    </source>
</evidence>
<keyword evidence="4" id="KW-0378">Hydrolase</keyword>
<keyword evidence="7" id="KW-0175">Coiled coil</keyword>
<evidence type="ECO:0000256" key="8">
    <source>
        <dbReference type="ARBA" id="ARBA00023242"/>
    </source>
</evidence>
<feature type="compositionally biased region" description="Basic residues" evidence="9">
    <location>
        <begin position="76"/>
        <end position="89"/>
    </location>
</feature>
<dbReference type="eggNOG" id="KOG0385">
    <property type="taxonomic scope" value="Eukaryota"/>
</dbReference>
<evidence type="ECO:0000256" key="9">
    <source>
        <dbReference type="SAM" id="MobiDB-lite"/>
    </source>
</evidence>
<keyword evidence="6" id="KW-0067">ATP-binding</keyword>
<dbReference type="InterPro" id="IPR001650">
    <property type="entry name" value="Helicase_C-like"/>
</dbReference>
<dbReference type="InterPro" id="IPR000330">
    <property type="entry name" value="SNF2_N"/>
</dbReference>
<sequence>MLGGSQDAPAHSHQRAQNERLRLLLARASIYSSFLADNLAQRQLSCAQGNRMSLSTSSENVVAEFSDPDPEPPARVTRRKGARPKRHPRVQPDRPDKVQEDRVHEVLSEGRTKRQPSLVTGGEMREYQLVGMEWLISLYENGLSGILADEMGLGKTLQCIAFLAHLYEVGTKGPFLIVAPLSTITNWVAEFKHWAPSIPVVLYHGDKVERGWLRKNKFGVGVVVTTFEVVLRDRTWLQNYTWTYIIIDEGHRLKNLDCKLIRELKRYPAANRLLLTGTPLQNNLEELWSLLNFVMPEVFHDRSLFTSLFSTPTDTPDTPNKDTPDTDTPTENTTDTTSLPTLHAILKPFLLRRIKSEVDLSIPPKREWIIYCPLTTMQKELYDAVREGRLREKVVELLMGRDDLDEKDFVDLSDDVDQDVVLAADLDFEQTDGVRRVVKRFREEDEDADIEKAHAVQVTVKSQKLQSPIMQFRKVCNHPFLFFGHQDETPVPTSTSTYLPFDPTHSTQPLITLSGKFLTLDRLLPHLLPTHKILLFSQMTRTLSLLSTYLSLRHIPHCRLDGSTPLEVRQTEIHRFTHTDTPIFLLSTRAGGLGLNLTAADTVILFDSDWNPQCDLQAMDRVHRIGQTKHVLVLRFICKGTVEERVVECANRKRKLERVVVHERLFKGTHQDFVSNTSVPDSEVLGILRERVVVDAVGEGLVTDEEVQRVLCRDFSQKATSSGDGGHDGGRVRMV</sequence>
<gene>
    <name evidence="12" type="ORF">SPPG_00118</name>
</gene>
<evidence type="ECO:0000256" key="4">
    <source>
        <dbReference type="ARBA" id="ARBA00022801"/>
    </source>
</evidence>
<dbReference type="EMBL" id="KQ257450">
    <property type="protein sequence ID" value="KND04387.1"/>
    <property type="molecule type" value="Genomic_DNA"/>
</dbReference>
<feature type="region of interest" description="Disordered" evidence="9">
    <location>
        <begin position="310"/>
        <end position="337"/>
    </location>
</feature>
<dbReference type="RefSeq" id="XP_016612426.1">
    <property type="nucleotide sequence ID" value="XM_016748451.1"/>
</dbReference>
<comment type="subcellular location">
    <subcellularLocation>
        <location evidence="1">Nucleus</location>
    </subcellularLocation>
</comment>
<evidence type="ECO:0000256" key="5">
    <source>
        <dbReference type="ARBA" id="ARBA00022806"/>
    </source>
</evidence>
<evidence type="ECO:0000256" key="1">
    <source>
        <dbReference type="ARBA" id="ARBA00004123"/>
    </source>
</evidence>
<feature type="domain" description="Helicase C-terminal" evidence="11">
    <location>
        <begin position="519"/>
        <end position="681"/>
    </location>
</feature>
<dbReference type="GO" id="GO:0004386">
    <property type="term" value="F:helicase activity"/>
    <property type="evidence" value="ECO:0007669"/>
    <property type="project" value="UniProtKB-KW"/>
</dbReference>
<keyword evidence="5" id="KW-0347">Helicase</keyword>
<dbReference type="GO" id="GO:0005634">
    <property type="term" value="C:nucleus"/>
    <property type="evidence" value="ECO:0007669"/>
    <property type="project" value="UniProtKB-SubCell"/>
</dbReference>
<dbReference type="PANTHER" id="PTHR10799">
    <property type="entry name" value="SNF2/RAD54 HELICASE FAMILY"/>
    <property type="match status" value="1"/>
</dbReference>
<dbReference type="FunFam" id="3.40.50.10810:FF:000015">
    <property type="entry name" value="lymphoid-specific helicase isoform X1"/>
    <property type="match status" value="1"/>
</dbReference>
<dbReference type="Gene3D" id="3.40.50.300">
    <property type="entry name" value="P-loop containing nucleotide triphosphate hydrolases"/>
    <property type="match status" value="1"/>
</dbReference>
<feature type="compositionally biased region" description="Low complexity" evidence="9">
    <location>
        <begin position="326"/>
        <end position="337"/>
    </location>
</feature>
<dbReference type="InParanoid" id="A0A0L0HTF5"/>
<dbReference type="InterPro" id="IPR027417">
    <property type="entry name" value="P-loop_NTPase"/>
</dbReference>
<protein>
    <submittedName>
        <fullName evidence="12">Uncharacterized protein</fullName>
    </submittedName>
</protein>
<dbReference type="Pfam" id="PF00176">
    <property type="entry name" value="SNF2-rel_dom"/>
    <property type="match status" value="1"/>
</dbReference>
<dbReference type="SMART" id="SM00490">
    <property type="entry name" value="HELICc"/>
    <property type="match status" value="1"/>
</dbReference>
<dbReference type="VEuPathDB" id="FungiDB:SPPG_00118"/>
<feature type="region of interest" description="Disordered" evidence="9">
    <location>
        <begin position="58"/>
        <end position="113"/>
    </location>
</feature>
<dbReference type="AlphaFoldDB" id="A0A0L0HTF5"/>
<accession>A0A0L0HTF5</accession>
<dbReference type="InterPro" id="IPR038718">
    <property type="entry name" value="SNF2-like_sf"/>
</dbReference>
<reference evidence="12 13" key="1">
    <citation type="submission" date="2009-08" db="EMBL/GenBank/DDBJ databases">
        <title>The Genome Sequence of Spizellomyces punctatus strain DAOM BR117.</title>
        <authorList>
            <consortium name="The Broad Institute Genome Sequencing Platform"/>
            <person name="Russ C."/>
            <person name="Cuomo C."/>
            <person name="Shea T."/>
            <person name="Young S.K."/>
            <person name="Zeng Q."/>
            <person name="Koehrsen M."/>
            <person name="Haas B."/>
            <person name="Borodovsky M."/>
            <person name="Guigo R."/>
            <person name="Alvarado L."/>
            <person name="Berlin A."/>
            <person name="Bochicchio J."/>
            <person name="Borenstein D."/>
            <person name="Chapman S."/>
            <person name="Chen Z."/>
            <person name="Engels R."/>
            <person name="Freedman E."/>
            <person name="Gellesch M."/>
            <person name="Goldberg J."/>
            <person name="Griggs A."/>
            <person name="Gujja S."/>
            <person name="Heiman D."/>
            <person name="Hepburn T."/>
            <person name="Howarth C."/>
            <person name="Jen D."/>
            <person name="Larson L."/>
            <person name="Lewis B."/>
            <person name="Mehta T."/>
            <person name="Park D."/>
            <person name="Pearson M."/>
            <person name="Roberts A."/>
            <person name="Saif S."/>
            <person name="Shenoy N."/>
            <person name="Sisk P."/>
            <person name="Stolte C."/>
            <person name="Sykes S."/>
            <person name="Thomson T."/>
            <person name="Walk T."/>
            <person name="White J."/>
            <person name="Yandava C."/>
            <person name="Burger G."/>
            <person name="Gray M.W."/>
            <person name="Holland P.W.H."/>
            <person name="King N."/>
            <person name="Lang F.B.F."/>
            <person name="Roger A.J."/>
            <person name="Ruiz-Trillo I."/>
            <person name="Lander E."/>
            <person name="Nusbaum C."/>
        </authorList>
    </citation>
    <scope>NUCLEOTIDE SEQUENCE [LARGE SCALE GENOMIC DNA]</scope>
    <source>
        <strain evidence="12 13">DAOM BR117</strain>
    </source>
</reference>
<evidence type="ECO:0000313" key="12">
    <source>
        <dbReference type="EMBL" id="KND04387.1"/>
    </source>
</evidence>
<evidence type="ECO:0000313" key="13">
    <source>
        <dbReference type="Proteomes" id="UP000053201"/>
    </source>
</evidence>
<evidence type="ECO:0000256" key="7">
    <source>
        <dbReference type="ARBA" id="ARBA00023054"/>
    </source>
</evidence>
<proteinExistence type="inferred from homology"/>
<dbReference type="GO" id="GO:0016787">
    <property type="term" value="F:hydrolase activity"/>
    <property type="evidence" value="ECO:0007669"/>
    <property type="project" value="UniProtKB-KW"/>
</dbReference>
<dbReference type="STRING" id="645134.A0A0L0HTF5"/>
<keyword evidence="3" id="KW-0547">Nucleotide-binding</keyword>
<dbReference type="PROSITE" id="PS51192">
    <property type="entry name" value="HELICASE_ATP_BIND_1"/>
    <property type="match status" value="1"/>
</dbReference>
<feature type="domain" description="Helicase ATP-binding" evidence="10">
    <location>
        <begin position="136"/>
        <end position="297"/>
    </location>
</feature>
<dbReference type="InterPro" id="IPR049730">
    <property type="entry name" value="SNF2/RAD54-like_C"/>
</dbReference>
<dbReference type="CDD" id="cd18793">
    <property type="entry name" value="SF2_C_SNF"/>
    <property type="match status" value="1"/>
</dbReference>
<evidence type="ECO:0000259" key="11">
    <source>
        <dbReference type="PROSITE" id="PS51194"/>
    </source>
</evidence>
<dbReference type="Proteomes" id="UP000053201">
    <property type="component" value="Unassembled WGS sequence"/>
</dbReference>
<evidence type="ECO:0000256" key="3">
    <source>
        <dbReference type="ARBA" id="ARBA00022741"/>
    </source>
</evidence>
<dbReference type="OrthoDB" id="5857104at2759"/>
<comment type="similarity">
    <text evidence="2">Belongs to the SNF2/RAD54 helicase family.</text>
</comment>
<name>A0A0L0HTF5_SPIPD</name>
<dbReference type="OMA" id="WNICRID"/>
<feature type="compositionally biased region" description="Basic and acidic residues" evidence="9">
    <location>
        <begin position="90"/>
        <end position="112"/>
    </location>
</feature>
<evidence type="ECO:0000256" key="6">
    <source>
        <dbReference type="ARBA" id="ARBA00022840"/>
    </source>
</evidence>
<dbReference type="PROSITE" id="PS51194">
    <property type="entry name" value="HELICASE_CTER"/>
    <property type="match status" value="1"/>
</dbReference>
<dbReference type="InterPro" id="IPR014001">
    <property type="entry name" value="Helicase_ATP-bd"/>
</dbReference>
<dbReference type="SMART" id="SM00487">
    <property type="entry name" value="DEXDc"/>
    <property type="match status" value="1"/>
</dbReference>
<organism evidence="12 13">
    <name type="scientific">Spizellomyces punctatus (strain DAOM BR117)</name>
    <dbReference type="NCBI Taxonomy" id="645134"/>
    <lineage>
        <taxon>Eukaryota</taxon>
        <taxon>Fungi</taxon>
        <taxon>Fungi incertae sedis</taxon>
        <taxon>Chytridiomycota</taxon>
        <taxon>Chytridiomycota incertae sedis</taxon>
        <taxon>Chytridiomycetes</taxon>
        <taxon>Spizellomycetales</taxon>
        <taxon>Spizellomycetaceae</taxon>
        <taxon>Spizellomyces</taxon>
    </lineage>
</organism>
<dbReference type="SUPFAM" id="SSF52540">
    <property type="entry name" value="P-loop containing nucleoside triphosphate hydrolases"/>
    <property type="match status" value="2"/>
</dbReference>
<dbReference type="GeneID" id="27683866"/>
<dbReference type="Pfam" id="PF00271">
    <property type="entry name" value="Helicase_C"/>
    <property type="match status" value="1"/>
</dbReference>
<dbReference type="Gene3D" id="3.40.50.10810">
    <property type="entry name" value="Tandem AAA-ATPase domain"/>
    <property type="match status" value="1"/>
</dbReference>
<dbReference type="GO" id="GO:0005524">
    <property type="term" value="F:ATP binding"/>
    <property type="evidence" value="ECO:0007669"/>
    <property type="project" value="UniProtKB-KW"/>
</dbReference>
<keyword evidence="8" id="KW-0539">Nucleus</keyword>
<evidence type="ECO:0000259" key="10">
    <source>
        <dbReference type="PROSITE" id="PS51192"/>
    </source>
</evidence>